<dbReference type="GO" id="GO:0008094">
    <property type="term" value="F:ATP-dependent activity, acting on DNA"/>
    <property type="evidence" value="ECO:0007669"/>
    <property type="project" value="InterPro"/>
</dbReference>
<dbReference type="InterPro" id="IPR020584">
    <property type="entry name" value="DNA_recomb/repair_RecA_CS"/>
</dbReference>
<sequence length="359" mass="39124">FSLLPLHLGCALRAFHAGSLSSPCSWAVLLVPPLPTDCCEINSQCRVISVVGLQSSSSSRSAASLDGSSLSLTFMLLHVLQSSGGNAALIDAEHAFDPVYAESLGVNVDDLIMCQPDNGEMALEVVDQLVRSMAVDLVCVDSVAALVPTAEIEGEIGMITVGSQARLMSQALRKLTTNASKCNCSVLFINQLRHKIGVMYGSPEVTTGGNALKFYASVRTDIRRIARIKGSDEDDVGIRVRVKVVKNKVARPHRQTELDLMFGTGFSALGSLLECAEEFGLVQKKGSWYSYGEQRMGQGREQAVNFLQENPEECGKLDEEVRQKIMAHSMRTWMPMTNSPSSPKWDSFLAMSNFHFFAH</sequence>
<reference evidence="8 9" key="1">
    <citation type="journal article" date="2015" name="Genome Biol. Evol.">
        <title>Comparative Genomics of a Bacterivorous Green Alga Reveals Evolutionary Causalities and Consequences of Phago-Mixotrophic Mode of Nutrition.</title>
        <authorList>
            <person name="Burns J.A."/>
            <person name="Paasch A."/>
            <person name="Narechania A."/>
            <person name="Kim E."/>
        </authorList>
    </citation>
    <scope>NUCLEOTIDE SEQUENCE [LARGE SCALE GENOMIC DNA]</scope>
    <source>
        <strain evidence="8 9">PLY_AMNH</strain>
    </source>
</reference>
<dbReference type="InterPro" id="IPR023400">
    <property type="entry name" value="RecA_C_sf"/>
</dbReference>
<dbReference type="GO" id="GO:0003697">
    <property type="term" value="F:single-stranded DNA binding"/>
    <property type="evidence" value="ECO:0007669"/>
    <property type="project" value="InterPro"/>
</dbReference>
<keyword evidence="2" id="KW-0547">Nucleotide-binding</keyword>
<keyword evidence="6" id="KW-0732">Signal</keyword>
<dbReference type="PROSITE" id="PS00321">
    <property type="entry name" value="RECA_1"/>
    <property type="match status" value="1"/>
</dbReference>
<dbReference type="AlphaFoldDB" id="A0AAE0FG85"/>
<dbReference type="PRINTS" id="PR00142">
    <property type="entry name" value="RECA"/>
</dbReference>
<name>A0AAE0FG85_9CHLO</name>
<comment type="similarity">
    <text evidence="1">Belongs to the RecA family.</text>
</comment>
<dbReference type="PROSITE" id="PS50163">
    <property type="entry name" value="RECA_3"/>
    <property type="match status" value="1"/>
</dbReference>
<dbReference type="InterPro" id="IPR020587">
    <property type="entry name" value="RecA_monomer-monomer_interface"/>
</dbReference>
<evidence type="ECO:0000256" key="6">
    <source>
        <dbReference type="SAM" id="SignalP"/>
    </source>
</evidence>
<keyword evidence="4" id="KW-0238">DNA-binding</keyword>
<dbReference type="InterPro" id="IPR013765">
    <property type="entry name" value="DNA_recomb/repair_RecA"/>
</dbReference>
<dbReference type="InterPro" id="IPR027417">
    <property type="entry name" value="P-loop_NTPase"/>
</dbReference>
<evidence type="ECO:0000313" key="8">
    <source>
        <dbReference type="EMBL" id="KAK3258960.1"/>
    </source>
</evidence>
<dbReference type="GO" id="GO:0005524">
    <property type="term" value="F:ATP binding"/>
    <property type="evidence" value="ECO:0007669"/>
    <property type="project" value="UniProtKB-KW"/>
</dbReference>
<feature type="non-terminal residue" evidence="8">
    <location>
        <position position="1"/>
    </location>
</feature>
<feature type="domain" description="RecA family profile 2" evidence="7">
    <location>
        <begin position="197"/>
        <end position="271"/>
    </location>
</feature>
<keyword evidence="9" id="KW-1185">Reference proteome</keyword>
<dbReference type="Pfam" id="PF00154">
    <property type="entry name" value="RecA_N"/>
    <property type="match status" value="1"/>
</dbReference>
<dbReference type="GO" id="GO:0006310">
    <property type="term" value="P:DNA recombination"/>
    <property type="evidence" value="ECO:0007669"/>
    <property type="project" value="UniProtKB-KW"/>
</dbReference>
<protein>
    <recommendedName>
        <fullName evidence="7">RecA family profile 2 domain-containing protein</fullName>
    </recommendedName>
</protein>
<evidence type="ECO:0000256" key="2">
    <source>
        <dbReference type="ARBA" id="ARBA00022741"/>
    </source>
</evidence>
<proteinExistence type="inferred from homology"/>
<dbReference type="EMBL" id="LGRX02019119">
    <property type="protein sequence ID" value="KAK3258960.1"/>
    <property type="molecule type" value="Genomic_DNA"/>
</dbReference>
<evidence type="ECO:0000313" key="9">
    <source>
        <dbReference type="Proteomes" id="UP001190700"/>
    </source>
</evidence>
<gene>
    <name evidence="8" type="ORF">CYMTET_32019</name>
</gene>
<dbReference type="GO" id="GO:0006281">
    <property type="term" value="P:DNA repair"/>
    <property type="evidence" value="ECO:0007669"/>
    <property type="project" value="InterPro"/>
</dbReference>
<dbReference type="NCBIfam" id="TIGR02012">
    <property type="entry name" value="tigrfam_recA"/>
    <property type="match status" value="1"/>
</dbReference>
<dbReference type="InterPro" id="IPR049428">
    <property type="entry name" value="RecA-like_N"/>
</dbReference>
<evidence type="ECO:0000256" key="3">
    <source>
        <dbReference type="ARBA" id="ARBA00022840"/>
    </source>
</evidence>
<feature type="signal peptide" evidence="6">
    <location>
        <begin position="1"/>
        <end position="21"/>
    </location>
</feature>
<dbReference type="InterPro" id="IPR049261">
    <property type="entry name" value="RecA-like_C"/>
</dbReference>
<dbReference type="SUPFAM" id="SSF54752">
    <property type="entry name" value="RecA protein, C-terminal domain"/>
    <property type="match status" value="1"/>
</dbReference>
<evidence type="ECO:0000256" key="5">
    <source>
        <dbReference type="ARBA" id="ARBA00023172"/>
    </source>
</evidence>
<comment type="caution">
    <text evidence="8">The sequence shown here is derived from an EMBL/GenBank/DDBJ whole genome shotgun (WGS) entry which is preliminary data.</text>
</comment>
<dbReference type="Gene3D" id="3.40.50.300">
    <property type="entry name" value="P-loop containing nucleotide triphosphate hydrolases"/>
    <property type="match status" value="1"/>
</dbReference>
<keyword evidence="5" id="KW-0233">DNA recombination</keyword>
<evidence type="ECO:0000256" key="1">
    <source>
        <dbReference type="ARBA" id="ARBA00009391"/>
    </source>
</evidence>
<dbReference type="PANTHER" id="PTHR45900:SF1">
    <property type="entry name" value="MITOCHONDRIAL DNA REPAIR PROTEIN RECA HOMOLOG-RELATED"/>
    <property type="match status" value="1"/>
</dbReference>
<feature type="chain" id="PRO_5042181531" description="RecA family profile 2 domain-containing protein" evidence="6">
    <location>
        <begin position="22"/>
        <end position="359"/>
    </location>
</feature>
<organism evidence="8 9">
    <name type="scientific">Cymbomonas tetramitiformis</name>
    <dbReference type="NCBI Taxonomy" id="36881"/>
    <lineage>
        <taxon>Eukaryota</taxon>
        <taxon>Viridiplantae</taxon>
        <taxon>Chlorophyta</taxon>
        <taxon>Pyramimonadophyceae</taxon>
        <taxon>Pyramimonadales</taxon>
        <taxon>Pyramimonadaceae</taxon>
        <taxon>Cymbomonas</taxon>
    </lineage>
</organism>
<keyword evidence="3" id="KW-0067">ATP-binding</keyword>
<dbReference type="SUPFAM" id="SSF52540">
    <property type="entry name" value="P-loop containing nucleoside triphosphate hydrolases"/>
    <property type="match status" value="1"/>
</dbReference>
<dbReference type="Proteomes" id="UP001190700">
    <property type="component" value="Unassembled WGS sequence"/>
</dbReference>
<accession>A0AAE0FG85</accession>
<dbReference type="PANTHER" id="PTHR45900">
    <property type="entry name" value="RECA"/>
    <property type="match status" value="1"/>
</dbReference>
<evidence type="ECO:0000256" key="4">
    <source>
        <dbReference type="ARBA" id="ARBA00023125"/>
    </source>
</evidence>
<dbReference type="Pfam" id="PF21096">
    <property type="entry name" value="RecA_C"/>
    <property type="match status" value="1"/>
</dbReference>
<evidence type="ECO:0000259" key="7">
    <source>
        <dbReference type="PROSITE" id="PS50163"/>
    </source>
</evidence>